<feature type="region of interest" description="Disordered" evidence="1">
    <location>
        <begin position="164"/>
        <end position="196"/>
    </location>
</feature>
<gene>
    <name evidence="2" type="ORF">C8A00DRAFT_19760</name>
</gene>
<dbReference type="EMBL" id="MU857421">
    <property type="protein sequence ID" value="KAK4148401.1"/>
    <property type="molecule type" value="Genomic_DNA"/>
</dbReference>
<reference evidence="2" key="2">
    <citation type="submission" date="2023-05" db="EMBL/GenBank/DDBJ databases">
        <authorList>
            <consortium name="Lawrence Berkeley National Laboratory"/>
            <person name="Steindorff A."/>
            <person name="Hensen N."/>
            <person name="Bonometti L."/>
            <person name="Westerberg I."/>
            <person name="Brannstrom I.O."/>
            <person name="Guillou S."/>
            <person name="Cros-Aarteil S."/>
            <person name="Calhoun S."/>
            <person name="Haridas S."/>
            <person name="Kuo A."/>
            <person name="Mondo S."/>
            <person name="Pangilinan J."/>
            <person name="Riley R."/>
            <person name="Labutti K."/>
            <person name="Andreopoulos B."/>
            <person name="Lipzen A."/>
            <person name="Chen C."/>
            <person name="Yanf M."/>
            <person name="Daum C."/>
            <person name="Ng V."/>
            <person name="Clum A."/>
            <person name="Ohm R."/>
            <person name="Martin F."/>
            <person name="Silar P."/>
            <person name="Natvig D."/>
            <person name="Lalanne C."/>
            <person name="Gautier V."/>
            <person name="Ament-Velasquez S.L."/>
            <person name="Kruys A."/>
            <person name="Hutchinson M.I."/>
            <person name="Powell A.J."/>
            <person name="Barry K."/>
            <person name="Miller A.N."/>
            <person name="Grigoriev I.V."/>
            <person name="Debuchy R."/>
            <person name="Gladieux P."/>
            <person name="Thoren M.H."/>
            <person name="Johannesson H."/>
        </authorList>
    </citation>
    <scope>NUCLEOTIDE SEQUENCE</scope>
    <source>
        <strain evidence="2">CBS 538.74</strain>
    </source>
</reference>
<evidence type="ECO:0000313" key="2">
    <source>
        <dbReference type="EMBL" id="KAK4148401.1"/>
    </source>
</evidence>
<reference evidence="2" key="1">
    <citation type="journal article" date="2023" name="Mol. Phylogenet. Evol.">
        <title>Genome-scale phylogeny and comparative genomics of the fungal order Sordariales.</title>
        <authorList>
            <person name="Hensen N."/>
            <person name="Bonometti L."/>
            <person name="Westerberg I."/>
            <person name="Brannstrom I.O."/>
            <person name="Guillou S."/>
            <person name="Cros-Aarteil S."/>
            <person name="Calhoun S."/>
            <person name="Haridas S."/>
            <person name="Kuo A."/>
            <person name="Mondo S."/>
            <person name="Pangilinan J."/>
            <person name="Riley R."/>
            <person name="LaButti K."/>
            <person name="Andreopoulos B."/>
            <person name="Lipzen A."/>
            <person name="Chen C."/>
            <person name="Yan M."/>
            <person name="Daum C."/>
            <person name="Ng V."/>
            <person name="Clum A."/>
            <person name="Steindorff A."/>
            <person name="Ohm R.A."/>
            <person name="Martin F."/>
            <person name="Silar P."/>
            <person name="Natvig D.O."/>
            <person name="Lalanne C."/>
            <person name="Gautier V."/>
            <person name="Ament-Velasquez S.L."/>
            <person name="Kruys A."/>
            <person name="Hutchinson M.I."/>
            <person name="Powell A.J."/>
            <person name="Barry K."/>
            <person name="Miller A.N."/>
            <person name="Grigoriev I.V."/>
            <person name="Debuchy R."/>
            <person name="Gladieux P."/>
            <person name="Hiltunen Thoren M."/>
            <person name="Johannesson H."/>
        </authorList>
    </citation>
    <scope>NUCLEOTIDE SEQUENCE</scope>
    <source>
        <strain evidence="2">CBS 538.74</strain>
    </source>
</reference>
<evidence type="ECO:0000313" key="3">
    <source>
        <dbReference type="Proteomes" id="UP001302745"/>
    </source>
</evidence>
<evidence type="ECO:0000256" key="1">
    <source>
        <dbReference type="SAM" id="MobiDB-lite"/>
    </source>
</evidence>
<protein>
    <submittedName>
        <fullName evidence="2">Uncharacterized protein</fullName>
    </submittedName>
</protein>
<keyword evidence="3" id="KW-1185">Reference proteome</keyword>
<name>A0AAN6ZTH0_9PEZI</name>
<organism evidence="2 3">
    <name type="scientific">Chaetomidium leptoderma</name>
    <dbReference type="NCBI Taxonomy" id="669021"/>
    <lineage>
        <taxon>Eukaryota</taxon>
        <taxon>Fungi</taxon>
        <taxon>Dikarya</taxon>
        <taxon>Ascomycota</taxon>
        <taxon>Pezizomycotina</taxon>
        <taxon>Sordariomycetes</taxon>
        <taxon>Sordariomycetidae</taxon>
        <taxon>Sordariales</taxon>
        <taxon>Chaetomiaceae</taxon>
        <taxon>Chaetomidium</taxon>
    </lineage>
</organism>
<dbReference type="Proteomes" id="UP001302745">
    <property type="component" value="Unassembled WGS sequence"/>
</dbReference>
<comment type="caution">
    <text evidence="2">The sequence shown here is derived from an EMBL/GenBank/DDBJ whole genome shotgun (WGS) entry which is preliminary data.</text>
</comment>
<dbReference type="AlphaFoldDB" id="A0AAN6ZTH0"/>
<proteinExistence type="predicted"/>
<accession>A0AAN6ZTH0</accession>
<sequence>MEHASRLDGTILKRILRFLLPMAGQKLGSSSLVSLLCLDWVSAELDLDLEFESLWETELTSINILVFLVDCFAASGDAHHKDLTVDHSEVGDLVIRAMDQIGSRKAPMLPTTGRDKLRDIVKTALESGRALDWVSVYGEGILRVITSGPSEALLEHCQGKEDTRSFNRQGIKPTDQTSQDDRENWWPVDDDDGSVDYERDYSDEEATKDYTACDKECGYCGRCDY</sequence>